<dbReference type="EMBL" id="CM056742">
    <property type="protein sequence ID" value="KAJ8680971.1"/>
    <property type="molecule type" value="Genomic_DNA"/>
</dbReference>
<dbReference type="Proteomes" id="UP001239111">
    <property type="component" value="Chromosome 2"/>
</dbReference>
<evidence type="ECO:0000313" key="2">
    <source>
        <dbReference type="Proteomes" id="UP001239111"/>
    </source>
</evidence>
<reference evidence="1" key="1">
    <citation type="submission" date="2023-04" db="EMBL/GenBank/DDBJ databases">
        <title>A chromosome-level genome assembly of the parasitoid wasp Eretmocerus hayati.</title>
        <authorList>
            <person name="Zhong Y."/>
            <person name="Liu S."/>
            <person name="Liu Y."/>
        </authorList>
    </citation>
    <scope>NUCLEOTIDE SEQUENCE</scope>
    <source>
        <strain evidence="1">ZJU_SS_LIU_2023</strain>
    </source>
</reference>
<organism evidence="1 2">
    <name type="scientific">Eretmocerus hayati</name>
    <dbReference type="NCBI Taxonomy" id="131215"/>
    <lineage>
        <taxon>Eukaryota</taxon>
        <taxon>Metazoa</taxon>
        <taxon>Ecdysozoa</taxon>
        <taxon>Arthropoda</taxon>
        <taxon>Hexapoda</taxon>
        <taxon>Insecta</taxon>
        <taxon>Pterygota</taxon>
        <taxon>Neoptera</taxon>
        <taxon>Endopterygota</taxon>
        <taxon>Hymenoptera</taxon>
        <taxon>Apocrita</taxon>
        <taxon>Proctotrupomorpha</taxon>
        <taxon>Chalcidoidea</taxon>
        <taxon>Aphelinidae</taxon>
        <taxon>Aphelininae</taxon>
        <taxon>Eretmocerus</taxon>
    </lineage>
</organism>
<accession>A0ACC2PD93</accession>
<proteinExistence type="predicted"/>
<sequence>MDAFQKDQHFRNLRQHYFAIVILNFLISFTSATESSDPINYTSNCILALQLYKLNIFVDPSKVIPLVPRTIIRDLSNETPSDKIDVRELSGEDGLIGLNEESGEAYAKRISERLNLAVAIIDLRFESNAIQLLRKHN</sequence>
<gene>
    <name evidence="1" type="ORF">QAD02_016758</name>
</gene>
<evidence type="ECO:0000313" key="1">
    <source>
        <dbReference type="EMBL" id="KAJ8680971.1"/>
    </source>
</evidence>
<keyword evidence="2" id="KW-1185">Reference proteome</keyword>
<comment type="caution">
    <text evidence="1">The sequence shown here is derived from an EMBL/GenBank/DDBJ whole genome shotgun (WGS) entry which is preliminary data.</text>
</comment>
<name>A0ACC2PD93_9HYME</name>
<protein>
    <submittedName>
        <fullName evidence="1">Uncharacterized protein</fullName>
    </submittedName>
</protein>